<evidence type="ECO:0000256" key="3">
    <source>
        <dbReference type="ARBA" id="ARBA00004556"/>
    </source>
</evidence>
<sequence>MGQKGSKDNSFLGSSSNSYSKTDRPTSSSSNSHPVSSSTPPRSYSHSVQGTQPQQRHTDTTRPPAPLPPRNSSSSLPPPPLPDRRSRSSTSSIESLNKFFQKYKDETEDAILAAGMERFCQDLGVDPTDFVVLVLAWKFQAEEMCRFTREEFVNGCQRLTATDASSLKKRFPDLVRETKESSKSFRELYNFTFSFGLDHGLGQRTLPVDMAIPLWELVFTYKTPPLLERWFQFLRDNSIQGISRDTWNMFLPFVTTVQEDFSNYDESEAWPSLFDDFVEQELEKSRAS</sequence>
<dbReference type="FunFam" id="1.10.238.10:FF:000126">
    <property type="entry name" value="DCN1-like protein"/>
    <property type="match status" value="1"/>
</dbReference>
<proteinExistence type="predicted"/>
<evidence type="ECO:0000256" key="1">
    <source>
        <dbReference type="ARBA" id="ARBA00004123"/>
    </source>
</evidence>
<evidence type="ECO:0000256" key="10">
    <source>
        <dbReference type="RuleBase" id="RU410713"/>
    </source>
</evidence>
<dbReference type="InterPro" id="IPR005176">
    <property type="entry name" value="PONY_dom"/>
</dbReference>
<dbReference type="FunCoup" id="A0A1X7VSW2">
    <property type="interactions" value="175"/>
</dbReference>
<dbReference type="InParanoid" id="A0A1X7VSW2"/>
<feature type="compositionally biased region" description="Low complexity" evidence="11">
    <location>
        <begin position="8"/>
        <end position="47"/>
    </location>
</feature>
<keyword evidence="5" id="KW-0963">Cytoplasm</keyword>
<dbReference type="GO" id="GO:0005634">
    <property type="term" value="C:nucleus"/>
    <property type="evidence" value="ECO:0007669"/>
    <property type="project" value="UniProtKB-SubCell"/>
</dbReference>
<evidence type="ECO:0000259" key="12">
    <source>
        <dbReference type="PROSITE" id="PS51229"/>
    </source>
</evidence>
<evidence type="ECO:0000313" key="14">
    <source>
        <dbReference type="Proteomes" id="UP000007879"/>
    </source>
</evidence>
<keyword evidence="6" id="KW-0519">Myristate</keyword>
<comment type="function">
    <text evidence="10">Neddylation of cullins play an essential role in the regulation of SCF-type complexes activity.</text>
</comment>
<dbReference type="OrthoDB" id="27198at2759"/>
<dbReference type="Pfam" id="PF03556">
    <property type="entry name" value="Cullin_binding"/>
    <property type="match status" value="1"/>
</dbReference>
<keyword evidence="4" id="KW-1003">Cell membrane</keyword>
<dbReference type="EnsemblMetazoa" id="XM_003382850.3">
    <property type="protein sequence ID" value="XP_003382898.3"/>
    <property type="gene ID" value="LOC100639766"/>
</dbReference>
<dbReference type="FunFam" id="1.10.238.200:FF:000003">
    <property type="entry name" value="DCN1-like protein 3"/>
    <property type="match status" value="1"/>
</dbReference>
<reference evidence="14" key="1">
    <citation type="journal article" date="2010" name="Nature">
        <title>The Amphimedon queenslandica genome and the evolution of animal complexity.</title>
        <authorList>
            <person name="Srivastava M."/>
            <person name="Simakov O."/>
            <person name="Chapman J."/>
            <person name="Fahey B."/>
            <person name="Gauthier M.E."/>
            <person name="Mitros T."/>
            <person name="Richards G.S."/>
            <person name="Conaco C."/>
            <person name="Dacre M."/>
            <person name="Hellsten U."/>
            <person name="Larroux C."/>
            <person name="Putnam N.H."/>
            <person name="Stanke M."/>
            <person name="Adamska M."/>
            <person name="Darling A."/>
            <person name="Degnan S.M."/>
            <person name="Oakley T.H."/>
            <person name="Plachetzki D.C."/>
            <person name="Zhai Y."/>
            <person name="Adamski M."/>
            <person name="Calcino A."/>
            <person name="Cummins S.F."/>
            <person name="Goodstein D.M."/>
            <person name="Harris C."/>
            <person name="Jackson D.J."/>
            <person name="Leys S.P."/>
            <person name="Shu S."/>
            <person name="Woodcroft B.J."/>
            <person name="Vervoort M."/>
            <person name="Kosik K.S."/>
            <person name="Manning G."/>
            <person name="Degnan B.M."/>
            <person name="Rokhsar D.S."/>
        </authorList>
    </citation>
    <scope>NUCLEOTIDE SEQUENCE [LARGE SCALE GENOMIC DNA]</scope>
</reference>
<dbReference type="Gene3D" id="1.10.238.200">
    <property type="entry name" value="Cullin, PONY binding domain"/>
    <property type="match status" value="1"/>
</dbReference>
<dbReference type="OMA" id="GICARFA"/>
<dbReference type="GO" id="GO:2000436">
    <property type="term" value="P:positive regulation of protein neddylation"/>
    <property type="evidence" value="ECO:0007669"/>
    <property type="project" value="UniProtKB-ARBA"/>
</dbReference>
<dbReference type="KEGG" id="aqu:100639766"/>
<dbReference type="GO" id="GO:0097602">
    <property type="term" value="F:cullin family protein binding"/>
    <property type="evidence" value="ECO:0007669"/>
    <property type="project" value="TreeGrafter"/>
</dbReference>
<evidence type="ECO:0000256" key="8">
    <source>
        <dbReference type="ARBA" id="ARBA00023242"/>
    </source>
</evidence>
<dbReference type="InterPro" id="IPR014764">
    <property type="entry name" value="DCN-prot"/>
</dbReference>
<dbReference type="PANTHER" id="PTHR12281">
    <property type="entry name" value="RP42 RELATED"/>
    <property type="match status" value="1"/>
</dbReference>
<dbReference type="GO" id="GO:0031624">
    <property type="term" value="F:ubiquitin conjugating enzyme binding"/>
    <property type="evidence" value="ECO:0007669"/>
    <property type="project" value="TreeGrafter"/>
</dbReference>
<keyword evidence="14" id="KW-1185">Reference proteome</keyword>
<dbReference type="InterPro" id="IPR042460">
    <property type="entry name" value="DCN1-like_PONY"/>
</dbReference>
<dbReference type="GO" id="GO:0032182">
    <property type="term" value="F:ubiquitin-like protein binding"/>
    <property type="evidence" value="ECO:0007669"/>
    <property type="project" value="TreeGrafter"/>
</dbReference>
<dbReference type="GO" id="GO:0000151">
    <property type="term" value="C:ubiquitin ligase complex"/>
    <property type="evidence" value="ECO:0007669"/>
    <property type="project" value="TreeGrafter"/>
</dbReference>
<evidence type="ECO:0000256" key="4">
    <source>
        <dbReference type="ARBA" id="ARBA00022475"/>
    </source>
</evidence>
<dbReference type="Proteomes" id="UP000007879">
    <property type="component" value="Unassembled WGS sequence"/>
</dbReference>
<dbReference type="eggNOG" id="KOG3077">
    <property type="taxonomic scope" value="Eukaryota"/>
</dbReference>
<dbReference type="PANTHER" id="PTHR12281:SF31">
    <property type="entry name" value="DCN1-LIKE PROTEIN 3"/>
    <property type="match status" value="1"/>
</dbReference>
<comment type="subcellular location">
    <subcellularLocation>
        <location evidence="2">Cell membrane</location>
    </subcellularLocation>
    <subcellularLocation>
        <location evidence="3">Cytoplasm</location>
        <location evidence="3">Perinuclear region</location>
    </subcellularLocation>
    <subcellularLocation>
        <location evidence="1">Nucleus</location>
    </subcellularLocation>
</comment>
<dbReference type="EnsemblMetazoa" id="Aqu2.1.43461_001">
    <property type="protein sequence ID" value="Aqu2.1.43461_001"/>
    <property type="gene ID" value="Aqu2.1.43461"/>
</dbReference>
<evidence type="ECO:0000256" key="2">
    <source>
        <dbReference type="ARBA" id="ARBA00004236"/>
    </source>
</evidence>
<evidence type="ECO:0000256" key="9">
    <source>
        <dbReference type="ARBA" id="ARBA00023288"/>
    </source>
</evidence>
<keyword evidence="7" id="KW-0472">Membrane</keyword>
<dbReference type="GO" id="GO:0005886">
    <property type="term" value="C:plasma membrane"/>
    <property type="evidence" value="ECO:0007669"/>
    <property type="project" value="UniProtKB-SubCell"/>
</dbReference>
<evidence type="ECO:0000256" key="11">
    <source>
        <dbReference type="SAM" id="MobiDB-lite"/>
    </source>
</evidence>
<reference evidence="13" key="2">
    <citation type="submission" date="2017-05" db="UniProtKB">
        <authorList>
            <consortium name="EnsemblMetazoa"/>
        </authorList>
    </citation>
    <scope>IDENTIFICATION</scope>
</reference>
<evidence type="ECO:0000256" key="5">
    <source>
        <dbReference type="ARBA" id="ARBA00022490"/>
    </source>
</evidence>
<keyword evidence="8" id="KW-0539">Nucleus</keyword>
<evidence type="ECO:0000256" key="7">
    <source>
        <dbReference type="ARBA" id="ARBA00023136"/>
    </source>
</evidence>
<dbReference type="STRING" id="400682.A0A1X7VSW2"/>
<protein>
    <recommendedName>
        <fullName evidence="10">Defective in cullin neddylation protein</fullName>
    </recommendedName>
</protein>
<organism evidence="13">
    <name type="scientific">Amphimedon queenslandica</name>
    <name type="common">Sponge</name>
    <dbReference type="NCBI Taxonomy" id="400682"/>
    <lineage>
        <taxon>Eukaryota</taxon>
        <taxon>Metazoa</taxon>
        <taxon>Porifera</taxon>
        <taxon>Demospongiae</taxon>
        <taxon>Heteroscleromorpha</taxon>
        <taxon>Haplosclerida</taxon>
        <taxon>Niphatidae</taxon>
        <taxon>Amphimedon</taxon>
    </lineage>
</organism>
<gene>
    <name evidence="13" type="primary">100639766</name>
</gene>
<dbReference type="GO" id="GO:0045116">
    <property type="term" value="P:protein neddylation"/>
    <property type="evidence" value="ECO:0007669"/>
    <property type="project" value="TreeGrafter"/>
</dbReference>
<evidence type="ECO:0000256" key="6">
    <source>
        <dbReference type="ARBA" id="ARBA00022707"/>
    </source>
</evidence>
<feature type="region of interest" description="Disordered" evidence="11">
    <location>
        <begin position="1"/>
        <end position="92"/>
    </location>
</feature>
<dbReference type="PROSITE" id="PS51229">
    <property type="entry name" value="DCUN1"/>
    <property type="match status" value="1"/>
</dbReference>
<name>A0A1X7VSW2_AMPQE</name>
<dbReference type="GO" id="GO:0048471">
    <property type="term" value="C:perinuclear region of cytoplasm"/>
    <property type="evidence" value="ECO:0007669"/>
    <property type="project" value="UniProtKB-SubCell"/>
</dbReference>
<dbReference type="Gene3D" id="1.10.238.10">
    <property type="entry name" value="EF-hand"/>
    <property type="match status" value="1"/>
</dbReference>
<evidence type="ECO:0000313" key="13">
    <source>
        <dbReference type="EnsemblMetazoa" id="Aqu2.1.43461_001"/>
    </source>
</evidence>
<feature type="domain" description="DCUN1" evidence="12">
    <location>
        <begin position="91"/>
        <end position="282"/>
    </location>
</feature>
<keyword evidence="9" id="KW-0449">Lipoprotein</keyword>
<accession>A0A1X7VSW2</accession>
<dbReference type="AlphaFoldDB" id="A0A1X7VSW2"/>